<protein>
    <submittedName>
        <fullName evidence="1">Vacuolar protein sorting-associated protein VTA1, putative</fullName>
    </submittedName>
</protein>
<gene>
    <name evidence="1" type="ORF">PRSY57_0100900</name>
</gene>
<evidence type="ECO:0000313" key="2">
    <source>
        <dbReference type="Proteomes" id="UP000076359"/>
    </source>
</evidence>
<dbReference type="AlphaFoldDB" id="A0A151LW02"/>
<dbReference type="RefSeq" id="XP_019970920.1">
    <property type="nucleotide sequence ID" value="XM_020114350.1"/>
</dbReference>
<dbReference type="KEGG" id="prei:PRSY57_0100900"/>
<dbReference type="Proteomes" id="UP000076359">
    <property type="component" value="Unassembled WGS sequence"/>
</dbReference>
<name>A0A151LW02_PLARE</name>
<dbReference type="GeneID" id="24528870"/>
<dbReference type="VEuPathDB" id="PlasmoDB:PRG01_0103400"/>
<reference evidence="1 2" key="1">
    <citation type="journal article" date="2016" name="Nat. Commun.">
        <title>Genomes of cryptic chimpanzee Plasmodium species reveal key evolutionary events leading to human malaria.</title>
        <authorList>
            <person name="Sundararaman S.A."/>
            <person name="Plenderleith L.J."/>
            <person name="Liu W."/>
            <person name="Loy D.E."/>
            <person name="Learn G.H."/>
            <person name="Li Y."/>
            <person name="Shaw K.S."/>
            <person name="Ayouba A."/>
            <person name="Peeters M."/>
            <person name="Speede S."/>
            <person name="Shaw G.M."/>
            <person name="Bushman F.D."/>
            <person name="Brisson D."/>
            <person name="Rayner J.C."/>
            <person name="Sharp P.M."/>
            <person name="Hahn B.H."/>
        </authorList>
    </citation>
    <scope>NUCLEOTIDE SEQUENCE [LARGE SCALE GENOMIC DNA]</scope>
    <source>
        <strain evidence="1 2">SY57</strain>
    </source>
</reference>
<evidence type="ECO:0000313" key="1">
    <source>
        <dbReference type="EMBL" id="KYO03358.1"/>
    </source>
</evidence>
<dbReference type="EMBL" id="LVLA01000002">
    <property type="protein sequence ID" value="KYO03358.1"/>
    <property type="molecule type" value="Genomic_DNA"/>
</dbReference>
<proteinExistence type="predicted"/>
<comment type="caution">
    <text evidence="1">The sequence shown here is derived from an EMBL/GenBank/DDBJ whole genome shotgun (WGS) entry which is preliminary data.</text>
</comment>
<sequence length="50" mass="5703">MVEGQNDTSLGESKKINMKSIEFVIKKSEELETNHSLVSFLCILYVVEKL</sequence>
<dbReference type="VEuPathDB" id="PlasmoDB:PRCDC_0100900"/>
<feature type="non-terminal residue" evidence="1">
    <location>
        <position position="50"/>
    </location>
</feature>
<accession>A0A151LW02</accession>
<organism evidence="1 2">
    <name type="scientific">Plasmodium reichenowi</name>
    <dbReference type="NCBI Taxonomy" id="5854"/>
    <lineage>
        <taxon>Eukaryota</taxon>
        <taxon>Sar</taxon>
        <taxon>Alveolata</taxon>
        <taxon>Apicomplexa</taxon>
        <taxon>Aconoidasida</taxon>
        <taxon>Haemosporida</taxon>
        <taxon>Plasmodiidae</taxon>
        <taxon>Plasmodium</taxon>
        <taxon>Plasmodium (Laverania)</taxon>
    </lineage>
</organism>